<evidence type="ECO:0000313" key="2">
    <source>
        <dbReference type="EMBL" id="GBM77859.1"/>
    </source>
</evidence>
<dbReference type="Proteomes" id="UP000499080">
    <property type="component" value="Unassembled WGS sequence"/>
</dbReference>
<reference evidence="2 3" key="1">
    <citation type="journal article" date="2019" name="Sci. Rep.">
        <title>Orb-weaving spider Araneus ventricosus genome elucidates the spidroin gene catalogue.</title>
        <authorList>
            <person name="Kono N."/>
            <person name="Nakamura H."/>
            <person name="Ohtoshi R."/>
            <person name="Moran D.A.P."/>
            <person name="Shinohara A."/>
            <person name="Yoshida Y."/>
            <person name="Fujiwara M."/>
            <person name="Mori M."/>
            <person name="Tomita M."/>
            <person name="Arakawa K."/>
        </authorList>
    </citation>
    <scope>NUCLEOTIDE SEQUENCE [LARGE SCALE GENOMIC DNA]</scope>
</reference>
<proteinExistence type="predicted"/>
<comment type="caution">
    <text evidence="2">The sequence shown here is derived from an EMBL/GenBank/DDBJ whole genome shotgun (WGS) entry which is preliminary data.</text>
</comment>
<evidence type="ECO:0000313" key="3">
    <source>
        <dbReference type="Proteomes" id="UP000499080"/>
    </source>
</evidence>
<evidence type="ECO:0000256" key="1">
    <source>
        <dbReference type="SAM" id="MobiDB-lite"/>
    </source>
</evidence>
<protein>
    <submittedName>
        <fullName evidence="2">Uncharacterized protein</fullName>
    </submittedName>
</protein>
<organism evidence="2 3">
    <name type="scientific">Araneus ventricosus</name>
    <name type="common">Orbweaver spider</name>
    <name type="synonym">Epeira ventricosa</name>
    <dbReference type="NCBI Taxonomy" id="182803"/>
    <lineage>
        <taxon>Eukaryota</taxon>
        <taxon>Metazoa</taxon>
        <taxon>Ecdysozoa</taxon>
        <taxon>Arthropoda</taxon>
        <taxon>Chelicerata</taxon>
        <taxon>Arachnida</taxon>
        <taxon>Araneae</taxon>
        <taxon>Araneomorphae</taxon>
        <taxon>Entelegynae</taxon>
        <taxon>Araneoidea</taxon>
        <taxon>Araneidae</taxon>
        <taxon>Araneus</taxon>
    </lineage>
</organism>
<feature type="compositionally biased region" description="Low complexity" evidence="1">
    <location>
        <begin position="15"/>
        <end position="25"/>
    </location>
</feature>
<sequence length="282" mass="31218">MKSISRNNPGKNRCPASEESSSHPAAPLHCFGSDVPIVLTSMQGRGESLVGQDQSCRPGDPISYIPVDECVLSCPLLCGVLHYPPRTKPLEAHCHSCSFVINVRTFGTHLHLFPTLKSALLGRHFRSNQEVQRDVMNFLRSLGTDFNYCFTDTRKTLDIRHACGGRYGNGIFHCILGVKERALFHLAQIEPTEVSIRRELSFVYCVEDWSSDRAREGFAFATFTLVFVLPGATMAAAYCRIGVRLCGGSTGLNRSEGHAGKQVSLSLNIAKSMRNVFCVYER</sequence>
<gene>
    <name evidence="2" type="ORF">AVEN_24611_1</name>
</gene>
<keyword evidence="3" id="KW-1185">Reference proteome</keyword>
<feature type="region of interest" description="Disordered" evidence="1">
    <location>
        <begin position="1"/>
        <end position="25"/>
    </location>
</feature>
<name>A0A4Y2IKX5_ARAVE</name>
<accession>A0A4Y2IKX5</accession>
<dbReference type="EMBL" id="BGPR01002715">
    <property type="protein sequence ID" value="GBM77859.1"/>
    <property type="molecule type" value="Genomic_DNA"/>
</dbReference>
<dbReference type="OrthoDB" id="6475849at2759"/>
<dbReference type="AlphaFoldDB" id="A0A4Y2IKX5"/>
<feature type="compositionally biased region" description="Polar residues" evidence="1">
    <location>
        <begin position="1"/>
        <end position="10"/>
    </location>
</feature>